<dbReference type="EMBL" id="GBRH01264542">
    <property type="protein sequence ID" value="JAD33353.1"/>
    <property type="molecule type" value="Transcribed_RNA"/>
</dbReference>
<evidence type="ECO:0000256" key="1">
    <source>
        <dbReference type="SAM" id="MobiDB-lite"/>
    </source>
</evidence>
<proteinExistence type="predicted"/>
<organism evidence="2">
    <name type="scientific">Arundo donax</name>
    <name type="common">Giant reed</name>
    <name type="synonym">Donax arundinaceus</name>
    <dbReference type="NCBI Taxonomy" id="35708"/>
    <lineage>
        <taxon>Eukaryota</taxon>
        <taxon>Viridiplantae</taxon>
        <taxon>Streptophyta</taxon>
        <taxon>Embryophyta</taxon>
        <taxon>Tracheophyta</taxon>
        <taxon>Spermatophyta</taxon>
        <taxon>Magnoliopsida</taxon>
        <taxon>Liliopsida</taxon>
        <taxon>Poales</taxon>
        <taxon>Poaceae</taxon>
        <taxon>PACMAD clade</taxon>
        <taxon>Arundinoideae</taxon>
        <taxon>Arundineae</taxon>
        <taxon>Arundo</taxon>
    </lineage>
</organism>
<sequence>MEKEESTYKLRVKATKRKQEYLKKPMESLRKTRVSEDEAPGREDFYEERAGPSKQKPHGPTSPLSAGIQVTEWPKGFHTNKIPLYDGSKPSWEFILGYKAAVASAGGDDATMAKAFVLTARGIVFTWYSKLPSEAYIHGNSFETC</sequence>
<reference evidence="2" key="2">
    <citation type="journal article" date="2015" name="Data Brief">
        <title>Shoot transcriptome of the giant reed, Arundo donax.</title>
        <authorList>
            <person name="Barrero R.A."/>
            <person name="Guerrero F.D."/>
            <person name="Moolhuijzen P."/>
            <person name="Goolsby J.A."/>
            <person name="Tidwell J."/>
            <person name="Bellgard S.E."/>
            <person name="Bellgard M.I."/>
        </authorList>
    </citation>
    <scope>NUCLEOTIDE SEQUENCE</scope>
    <source>
        <tissue evidence="2">Shoot tissue taken approximately 20 cm above the soil surface</tissue>
    </source>
</reference>
<dbReference type="AlphaFoldDB" id="A0A0A8Z6P4"/>
<protein>
    <recommendedName>
        <fullName evidence="3">Retrotransposon gag domain-containing protein</fullName>
    </recommendedName>
</protein>
<feature type="region of interest" description="Disordered" evidence="1">
    <location>
        <begin position="19"/>
        <end position="66"/>
    </location>
</feature>
<evidence type="ECO:0000313" key="2">
    <source>
        <dbReference type="EMBL" id="JAD33353.1"/>
    </source>
</evidence>
<accession>A0A0A8Z6P4</accession>
<reference evidence="2" key="1">
    <citation type="submission" date="2014-09" db="EMBL/GenBank/DDBJ databases">
        <authorList>
            <person name="Magalhaes I.L.F."/>
            <person name="Oliveira U."/>
            <person name="Santos F.R."/>
            <person name="Vidigal T.H.D.A."/>
            <person name="Brescovit A.D."/>
            <person name="Santos A.J."/>
        </authorList>
    </citation>
    <scope>NUCLEOTIDE SEQUENCE</scope>
    <source>
        <tissue evidence="2">Shoot tissue taken approximately 20 cm above the soil surface</tissue>
    </source>
</reference>
<name>A0A0A8Z6P4_ARUDO</name>
<feature type="compositionally biased region" description="Basic and acidic residues" evidence="1">
    <location>
        <begin position="19"/>
        <end position="51"/>
    </location>
</feature>
<evidence type="ECO:0008006" key="3">
    <source>
        <dbReference type="Google" id="ProtNLM"/>
    </source>
</evidence>